<dbReference type="EMBL" id="CM042030">
    <property type="protein sequence ID" value="KAI3787176.1"/>
    <property type="molecule type" value="Genomic_DNA"/>
</dbReference>
<sequence>MMQTSHEISSVVADDDHRNASEVVNSVKESANEVNCSEKNTRRADLSLNIPTRHVRFVTPGNSPRTSPWGIFRSLSFKKKSPVSARTYSEQQKSQITVKPSVTRSLSAPLRNIVIVRSVSFAARKDNDQIDSADDQISPVQVEDDEEIDEEEAVCRICLVAFDEGNQFKMKCSCKGALKLVHEECAVKWFTVKGNKTCDVCGREVSNLPVTLFRMRNNVRRQNITAHNQQGLDSRTISAWQDIVRLVLISTICYFFLIEQLLVDELKTQAVVIAAPFSFTFGLLSSTLAVILAMKDYVWRYAVLEFALVAIILHLFYSWLQLKAIYAVMVSSVIGFGLAMTLNALYIRYIKVKIFKVGTDGNVYCNHDTVAIRRVAGSRSARQGHEFYGCRLWLRSDCKFFIWKQQVDVMLSDGGNSNIFELKNKALEMKIANLEVEKMMLQEENKTLKNKQAFCNVMSTKSYVVALVTLLFAMYWYFATQ</sequence>
<dbReference type="Proteomes" id="UP001056120">
    <property type="component" value="Linkage Group LG13"/>
</dbReference>
<evidence type="ECO:0000313" key="2">
    <source>
        <dbReference type="Proteomes" id="UP001056120"/>
    </source>
</evidence>
<name>A0ACB9GVE3_9ASTR</name>
<organism evidence="1 2">
    <name type="scientific">Smallanthus sonchifolius</name>
    <dbReference type="NCBI Taxonomy" id="185202"/>
    <lineage>
        <taxon>Eukaryota</taxon>
        <taxon>Viridiplantae</taxon>
        <taxon>Streptophyta</taxon>
        <taxon>Embryophyta</taxon>
        <taxon>Tracheophyta</taxon>
        <taxon>Spermatophyta</taxon>
        <taxon>Magnoliopsida</taxon>
        <taxon>eudicotyledons</taxon>
        <taxon>Gunneridae</taxon>
        <taxon>Pentapetalae</taxon>
        <taxon>asterids</taxon>
        <taxon>campanulids</taxon>
        <taxon>Asterales</taxon>
        <taxon>Asteraceae</taxon>
        <taxon>Asteroideae</taxon>
        <taxon>Heliantheae alliance</taxon>
        <taxon>Millerieae</taxon>
        <taxon>Smallanthus</taxon>
    </lineage>
</organism>
<proteinExistence type="predicted"/>
<keyword evidence="2" id="KW-1185">Reference proteome</keyword>
<gene>
    <name evidence="1" type="ORF">L1987_41445</name>
</gene>
<comment type="caution">
    <text evidence="1">The sequence shown here is derived from an EMBL/GenBank/DDBJ whole genome shotgun (WGS) entry which is preliminary data.</text>
</comment>
<evidence type="ECO:0000313" key="1">
    <source>
        <dbReference type="EMBL" id="KAI3787176.1"/>
    </source>
</evidence>
<reference evidence="2" key="1">
    <citation type="journal article" date="2022" name="Mol. Ecol. Resour.">
        <title>The genomes of chicory, endive, great burdock and yacon provide insights into Asteraceae palaeo-polyploidization history and plant inulin production.</title>
        <authorList>
            <person name="Fan W."/>
            <person name="Wang S."/>
            <person name="Wang H."/>
            <person name="Wang A."/>
            <person name="Jiang F."/>
            <person name="Liu H."/>
            <person name="Zhao H."/>
            <person name="Xu D."/>
            <person name="Zhang Y."/>
        </authorList>
    </citation>
    <scope>NUCLEOTIDE SEQUENCE [LARGE SCALE GENOMIC DNA]</scope>
    <source>
        <strain evidence="2">cv. Yunnan</strain>
    </source>
</reference>
<accession>A0ACB9GVE3</accession>
<protein>
    <submittedName>
        <fullName evidence="1">Uncharacterized protein</fullName>
    </submittedName>
</protein>
<reference evidence="1 2" key="2">
    <citation type="journal article" date="2022" name="Mol. Ecol. Resour.">
        <title>The genomes of chicory, endive, great burdock and yacon provide insights into Asteraceae paleo-polyploidization history and plant inulin production.</title>
        <authorList>
            <person name="Fan W."/>
            <person name="Wang S."/>
            <person name="Wang H."/>
            <person name="Wang A."/>
            <person name="Jiang F."/>
            <person name="Liu H."/>
            <person name="Zhao H."/>
            <person name="Xu D."/>
            <person name="Zhang Y."/>
        </authorList>
    </citation>
    <scope>NUCLEOTIDE SEQUENCE [LARGE SCALE GENOMIC DNA]</scope>
    <source>
        <strain evidence="2">cv. Yunnan</strain>
        <tissue evidence="1">Leaves</tissue>
    </source>
</reference>